<protein>
    <submittedName>
        <fullName evidence="1">10293_t:CDS:1</fullName>
    </submittedName>
</protein>
<proteinExistence type="predicted"/>
<name>A0ACA9MBK3_9GLOM</name>
<comment type="caution">
    <text evidence="1">The sequence shown here is derived from an EMBL/GenBank/DDBJ whole genome shotgun (WGS) entry which is preliminary data.</text>
</comment>
<accession>A0ACA9MBK3</accession>
<sequence>SNNQDNMNSQTTISKTIAARVNKNTRQKKTLIASKLYLRVKPCLKVTNLTSNILNNTLDSSIFNQTTDPSMSNQAINSSMSTQATNLRISDQATNPSISN</sequence>
<keyword evidence="2" id="KW-1185">Reference proteome</keyword>
<feature type="non-terminal residue" evidence="1">
    <location>
        <position position="1"/>
    </location>
</feature>
<dbReference type="EMBL" id="CAJVPM010011141">
    <property type="protein sequence ID" value="CAG8578951.1"/>
    <property type="molecule type" value="Genomic_DNA"/>
</dbReference>
<evidence type="ECO:0000313" key="2">
    <source>
        <dbReference type="Proteomes" id="UP000789860"/>
    </source>
</evidence>
<organism evidence="1 2">
    <name type="scientific">Scutellospora calospora</name>
    <dbReference type="NCBI Taxonomy" id="85575"/>
    <lineage>
        <taxon>Eukaryota</taxon>
        <taxon>Fungi</taxon>
        <taxon>Fungi incertae sedis</taxon>
        <taxon>Mucoromycota</taxon>
        <taxon>Glomeromycotina</taxon>
        <taxon>Glomeromycetes</taxon>
        <taxon>Diversisporales</taxon>
        <taxon>Gigasporaceae</taxon>
        <taxon>Scutellospora</taxon>
    </lineage>
</organism>
<evidence type="ECO:0000313" key="1">
    <source>
        <dbReference type="EMBL" id="CAG8578951.1"/>
    </source>
</evidence>
<dbReference type="Proteomes" id="UP000789860">
    <property type="component" value="Unassembled WGS sequence"/>
</dbReference>
<reference evidence="1" key="1">
    <citation type="submission" date="2021-06" db="EMBL/GenBank/DDBJ databases">
        <authorList>
            <person name="Kallberg Y."/>
            <person name="Tangrot J."/>
            <person name="Rosling A."/>
        </authorList>
    </citation>
    <scope>NUCLEOTIDE SEQUENCE</scope>
    <source>
        <strain evidence="1">AU212A</strain>
    </source>
</reference>
<gene>
    <name evidence="1" type="ORF">SCALOS_LOCUS6129</name>
</gene>